<proteinExistence type="predicted"/>
<dbReference type="InterPro" id="IPR001075">
    <property type="entry name" value="NIF_FeS_clus_asmbl_NifU_C"/>
</dbReference>
<dbReference type="RefSeq" id="WP_378281850.1">
    <property type="nucleotide sequence ID" value="NZ_JBHSON010000012.1"/>
</dbReference>
<reference evidence="4" key="1">
    <citation type="journal article" date="2019" name="Int. J. Syst. Evol. Microbiol.">
        <title>The Global Catalogue of Microorganisms (GCM) 10K type strain sequencing project: providing services to taxonomists for standard genome sequencing and annotation.</title>
        <authorList>
            <consortium name="The Broad Institute Genomics Platform"/>
            <consortium name="The Broad Institute Genome Sequencing Center for Infectious Disease"/>
            <person name="Wu L."/>
            <person name="Ma J."/>
        </authorList>
    </citation>
    <scope>NUCLEOTIDE SEQUENCE [LARGE SCALE GENOMIC DNA]</scope>
    <source>
        <strain evidence="4">KCTC 42087</strain>
    </source>
</reference>
<dbReference type="InterPro" id="IPR034904">
    <property type="entry name" value="FSCA_dom_sf"/>
</dbReference>
<comment type="caution">
    <text evidence="3">The sequence shown here is derived from an EMBL/GenBank/DDBJ whole genome shotgun (WGS) entry which is preliminary data.</text>
</comment>
<dbReference type="Pfam" id="PF01106">
    <property type="entry name" value="NifU"/>
    <property type="match status" value="1"/>
</dbReference>
<dbReference type="EMBL" id="JBHSON010000012">
    <property type="protein sequence ID" value="MFC5746234.1"/>
    <property type="molecule type" value="Genomic_DNA"/>
</dbReference>
<keyword evidence="4" id="KW-1185">Reference proteome</keyword>
<dbReference type="SUPFAM" id="SSF117916">
    <property type="entry name" value="Fe-S cluster assembly (FSCA) domain-like"/>
    <property type="match status" value="1"/>
</dbReference>
<sequence>MGERLGEGALAERLGRIDELLGTLEQAPGPTAEGALDAVALLAEVYGEALARVMDRAAGDARLAAALMDDDLLGHLLALHDVHPAPTEERVSRALEGVRPYLRSQGRDVELAGIDGDVARVRLTGGSGGCGSTAGMAEQAVRDAVLAVAPELSAVEPEGGEAAARPATFIPVDALLRHGAPPASQVGKAP</sequence>
<evidence type="ECO:0000313" key="4">
    <source>
        <dbReference type="Proteomes" id="UP001596074"/>
    </source>
</evidence>
<accession>A0ABW0ZWU1</accession>
<feature type="domain" description="NIF system FeS cluster assembly NifU C-terminal" evidence="2">
    <location>
        <begin position="91"/>
        <end position="156"/>
    </location>
</feature>
<dbReference type="Gene3D" id="3.30.300.130">
    <property type="entry name" value="Fe-S cluster assembly (FSCA)"/>
    <property type="match status" value="1"/>
</dbReference>
<comment type="function">
    <text evidence="1">May be involved in the formation or repair of [Fe-S] clusters present in iron-sulfur proteins.</text>
</comment>
<evidence type="ECO:0000313" key="3">
    <source>
        <dbReference type="EMBL" id="MFC5746234.1"/>
    </source>
</evidence>
<protein>
    <submittedName>
        <fullName evidence="3">NifU family protein</fullName>
    </submittedName>
</protein>
<dbReference type="Proteomes" id="UP001596074">
    <property type="component" value="Unassembled WGS sequence"/>
</dbReference>
<evidence type="ECO:0000259" key="2">
    <source>
        <dbReference type="Pfam" id="PF01106"/>
    </source>
</evidence>
<name>A0ABW0ZWU1_9ACTN</name>
<evidence type="ECO:0000256" key="1">
    <source>
        <dbReference type="ARBA" id="ARBA00049958"/>
    </source>
</evidence>
<organism evidence="3 4">
    <name type="scientific">Actinomadura rugatobispora</name>
    <dbReference type="NCBI Taxonomy" id="1994"/>
    <lineage>
        <taxon>Bacteria</taxon>
        <taxon>Bacillati</taxon>
        <taxon>Actinomycetota</taxon>
        <taxon>Actinomycetes</taxon>
        <taxon>Streptosporangiales</taxon>
        <taxon>Thermomonosporaceae</taxon>
        <taxon>Actinomadura</taxon>
    </lineage>
</organism>
<gene>
    <name evidence="3" type="ORF">ACFPZN_11495</name>
</gene>